<evidence type="ECO:0000313" key="1">
    <source>
        <dbReference type="EMBL" id="EJG07960.1"/>
    </source>
</evidence>
<name>J1L5B0_9EURY</name>
<dbReference type="STRING" id="28892.Metli_2018"/>
<dbReference type="EMBL" id="CM001555">
    <property type="protein sequence ID" value="EJG07960.1"/>
    <property type="molecule type" value="Genomic_DNA"/>
</dbReference>
<dbReference type="HOGENOM" id="CLU_448077_0_0_2"/>
<dbReference type="Proteomes" id="UP000005095">
    <property type="component" value="Chromosome"/>
</dbReference>
<gene>
    <name evidence="1" type="ORF">Metli_2018</name>
</gene>
<dbReference type="PROSITE" id="PS51257">
    <property type="entry name" value="PROKAR_LIPOPROTEIN"/>
    <property type="match status" value="1"/>
</dbReference>
<keyword evidence="2" id="KW-1185">Reference proteome</keyword>
<evidence type="ECO:0000313" key="2">
    <source>
        <dbReference type="Proteomes" id="UP000005095"/>
    </source>
</evidence>
<dbReference type="AlphaFoldDB" id="J1L5B0"/>
<organism evidence="1 2">
    <name type="scientific">Methanofollis liminatans DSM 4140</name>
    <dbReference type="NCBI Taxonomy" id="28892"/>
    <lineage>
        <taxon>Archaea</taxon>
        <taxon>Methanobacteriati</taxon>
        <taxon>Methanobacteriota</taxon>
        <taxon>Stenosarchaea group</taxon>
        <taxon>Methanomicrobia</taxon>
        <taxon>Methanomicrobiales</taxon>
        <taxon>Methanomicrobiaceae</taxon>
        <taxon>Methanofollis</taxon>
    </lineage>
</organism>
<proteinExistence type="predicted"/>
<accession>J1L5B0</accession>
<protein>
    <submittedName>
        <fullName evidence="1">Uncharacterized protein</fullName>
    </submittedName>
</protein>
<sequence length="609" mass="65603">MRSKTNITVYVILIAGCCMMLPAMAQWEEVEETNGSAIIQSPYISVDTLQATVVLGDQITVSGVVEDDPEAVQIWVTGENYRLLGVNATVGDDGTFSYTVPGDLTPPAGQCYLVVQHPMTNGVFDVYARSPGSTTDFSIVNDWGWGVDLGSLAASEAITALCDMLNSPNCDDTYIRLSFEVLDPAVQWIRIDAVGSYDVGETFTVSGSACLPEGTELHYAFTLEGETAPARNGTVTVSGTDNIRYWHFPVDSTGMTEGRYTLNVTAPGGEPAATAQFELYGFSHPRPSLDGNYEIERLHVDPPLANIVAGGAFRLEGEIRLEGSYRDYTFPPAHSLVFATGIDDPVWSYNIAIDGVPNFQTYQTVGNHQLSIAGWDLAYQSDTEVSVLVNLTGTVPTGDGADDILLFHSFQRSDDTVVVGSDYRLNVSLSETSPATPPVTSIPLSQGWNFVSTPKTLSIGKDTTAIFAGVDTAGHSIFRYDTPTRSWIPLKPTDRIRPLEGYWIYAAADVDIPLSYATGTPQAPPERALAVGWNAIGFSDTRPTAARDALLSLGNSWSVLMGFDAESQTYETSIIRGGSGDHSDAGWMLPAKGYWLYMTEDGTLAAIGA</sequence>
<reference evidence="1 2" key="1">
    <citation type="submission" date="2011-08" db="EMBL/GenBank/DDBJ databases">
        <title>The complete genome of Methanofollis liminatans DSM 4140.</title>
        <authorList>
            <consortium name="US DOE Joint Genome Institute (JGI-PGF)"/>
            <person name="Lucas S."/>
            <person name="Han J."/>
            <person name="Lapidus A."/>
            <person name="Bruce D."/>
            <person name="Goodwin L."/>
            <person name="Pitluck S."/>
            <person name="Peters L."/>
            <person name="Kyrpides N."/>
            <person name="Mavromatis K."/>
            <person name="Ivanova N."/>
            <person name="Mikhailova N."/>
            <person name="Lu M."/>
            <person name="Detter J.C."/>
            <person name="Tapia R."/>
            <person name="Han C."/>
            <person name="Land M."/>
            <person name="Hauser L."/>
            <person name="Markowitz V."/>
            <person name="Cheng J.-F."/>
            <person name="Hugenholtz P."/>
            <person name="Woyke T."/>
            <person name="Wu D."/>
            <person name="Spring S."/>
            <person name="Schuler E."/>
            <person name="Brambilla E."/>
            <person name="Klenk H.-P."/>
            <person name="Eisen J.A."/>
        </authorList>
    </citation>
    <scope>NUCLEOTIDE SEQUENCE [LARGE SCALE GENOMIC DNA]</scope>
    <source>
        <strain evidence="1 2">DSM 4140</strain>
    </source>
</reference>